<gene>
    <name evidence="2" type="ORF">AUK05_01125</name>
</gene>
<dbReference type="InterPro" id="IPR025420">
    <property type="entry name" value="DUF4143"/>
</dbReference>
<evidence type="ECO:0000313" key="2">
    <source>
        <dbReference type="EMBL" id="OIP87514.1"/>
    </source>
</evidence>
<dbReference type="SMART" id="SM00382">
    <property type="entry name" value="AAA"/>
    <property type="match status" value="1"/>
</dbReference>
<proteinExistence type="predicted"/>
<dbReference type="InterPro" id="IPR041682">
    <property type="entry name" value="AAA_14"/>
</dbReference>
<evidence type="ECO:0000313" key="3">
    <source>
        <dbReference type="Proteomes" id="UP000182344"/>
    </source>
</evidence>
<dbReference type="EMBL" id="MNZO01000016">
    <property type="protein sequence ID" value="OIP87514.1"/>
    <property type="molecule type" value="Genomic_DNA"/>
</dbReference>
<evidence type="ECO:0000259" key="1">
    <source>
        <dbReference type="SMART" id="SM00382"/>
    </source>
</evidence>
<reference evidence="2 3" key="1">
    <citation type="journal article" date="2016" name="Environ. Microbiol.">
        <title>Genomic resolution of a cold subsurface aquifer community provides metabolic insights for novel microbes adapted to high CO concentrations.</title>
        <authorList>
            <person name="Probst A.J."/>
            <person name="Castelle C.J."/>
            <person name="Singh A."/>
            <person name="Brown C.T."/>
            <person name="Anantharaman K."/>
            <person name="Sharon I."/>
            <person name="Hug L.A."/>
            <person name="Burstein D."/>
            <person name="Emerson J.B."/>
            <person name="Thomas B.C."/>
            <person name="Banfield J.F."/>
        </authorList>
    </citation>
    <scope>NUCLEOTIDE SEQUENCE [LARGE SCALE GENOMIC DNA]</scope>
    <source>
        <strain evidence="2">CG2_30_35_20</strain>
    </source>
</reference>
<feature type="domain" description="AAA+ ATPase" evidence="1">
    <location>
        <begin position="19"/>
        <end position="140"/>
    </location>
</feature>
<dbReference type="Pfam" id="PF13173">
    <property type="entry name" value="AAA_14"/>
    <property type="match status" value="1"/>
</dbReference>
<dbReference type="PANTHER" id="PTHR43566">
    <property type="entry name" value="CONSERVED PROTEIN"/>
    <property type="match status" value="1"/>
</dbReference>
<organism evidence="2 3">
    <name type="scientific">Candidatus Shapirobacteria bacterium CG2_30_35_20</name>
    <dbReference type="NCBI Taxonomy" id="1805376"/>
    <lineage>
        <taxon>Bacteria</taxon>
        <taxon>Candidatus Shapironibacteriota</taxon>
    </lineage>
</organism>
<dbReference type="SUPFAM" id="SSF52540">
    <property type="entry name" value="P-loop containing nucleoside triphosphate hydrolases"/>
    <property type="match status" value="1"/>
</dbReference>
<name>A0A1J5I093_9BACT</name>
<accession>A0A1J5I093</accession>
<comment type="caution">
    <text evidence="2">The sequence shown here is derived from an EMBL/GenBank/DDBJ whole genome shotgun (WGS) entry which is preliminary data.</text>
</comment>
<dbReference type="Pfam" id="PF13635">
    <property type="entry name" value="DUF4143"/>
    <property type="match status" value="1"/>
</dbReference>
<dbReference type="AlphaFoldDB" id="A0A1J5I093"/>
<dbReference type="InterPro" id="IPR003593">
    <property type="entry name" value="AAA+_ATPase"/>
</dbReference>
<sequence>MIIKFRRKIEDRIKKYLFKGDAIVIYGARQVGKTTLVNKILAEYGDDGKYYNCELKENRDLLQTTNSQDLGRLVSKYKIVVLDEAQKITDIGTILKILVDTFPKVQIIATGSSSFDLANKINEPMTGRTKTFSLYPLAIEELIENYDFAQINGNLENILRFGLYPKVFDRNAEESIMELSELTNKYLYRDILSFNQIRKSTLVEDLLKLVALQVGSEVSYEELSVKLGVDRLTVIKYLDILEQMFVIFSLRAFSRNIRDEVSKSIKIYFWDVGIRNAILGLYNNLSVRDDVGKLWENFCIVERMKYNANNFILGNVYFWRTYDQKEIDYIEEINGEINGYEFKWGDNTKIRGKGKFEETYGGKAMIINRKNYLDFLIKKMVEKK</sequence>
<dbReference type="Proteomes" id="UP000182344">
    <property type="component" value="Unassembled WGS sequence"/>
</dbReference>
<dbReference type="STRING" id="1805376.AUK05_01125"/>
<dbReference type="Gene3D" id="3.40.50.300">
    <property type="entry name" value="P-loop containing nucleotide triphosphate hydrolases"/>
    <property type="match status" value="1"/>
</dbReference>
<protein>
    <recommendedName>
        <fullName evidence="1">AAA+ ATPase domain-containing protein</fullName>
    </recommendedName>
</protein>
<dbReference type="PANTHER" id="PTHR43566:SF1">
    <property type="entry name" value="AAA+ ATPASE DOMAIN-CONTAINING PROTEIN"/>
    <property type="match status" value="1"/>
</dbReference>
<dbReference type="InterPro" id="IPR027417">
    <property type="entry name" value="P-loop_NTPase"/>
</dbReference>